<dbReference type="Proteomes" id="UP000295499">
    <property type="component" value="Unassembled WGS sequence"/>
</dbReference>
<reference evidence="1 2" key="1">
    <citation type="submission" date="2019-03" db="EMBL/GenBank/DDBJ databases">
        <title>Genomic Encyclopedia of Archaeal and Bacterial Type Strains, Phase II (KMG-II): from individual species to whole genera.</title>
        <authorList>
            <person name="Goeker M."/>
        </authorList>
    </citation>
    <scope>NUCLEOTIDE SEQUENCE [LARGE SCALE GENOMIC DNA]</scope>
    <source>
        <strain evidence="1 2">DSM 19034</strain>
    </source>
</reference>
<proteinExistence type="predicted"/>
<keyword evidence="2" id="KW-1185">Reference proteome</keyword>
<protein>
    <submittedName>
        <fullName evidence="1">Uncharacterized protein</fullName>
    </submittedName>
</protein>
<gene>
    <name evidence="1" type="ORF">CLV32_2905</name>
</gene>
<sequence>MSLRKYRLLIVLSFLSIFSAKMIISLSPCFSAHMDKDVVNSVIMQIELEHGADGDSGKILKYVDYKIIDFQYSCTYIPVIYHFGISSSFLDHNKRYVNPYHPSVPTPPPNLV</sequence>
<dbReference type="OrthoDB" id="769806at2"/>
<comment type="caution">
    <text evidence="1">The sequence shown here is derived from an EMBL/GenBank/DDBJ whole genome shotgun (WGS) entry which is preliminary data.</text>
</comment>
<evidence type="ECO:0000313" key="1">
    <source>
        <dbReference type="EMBL" id="TDO21797.1"/>
    </source>
</evidence>
<organism evidence="1 2">
    <name type="scientific">Pedobacter duraquae</name>
    <dbReference type="NCBI Taxonomy" id="425511"/>
    <lineage>
        <taxon>Bacteria</taxon>
        <taxon>Pseudomonadati</taxon>
        <taxon>Bacteroidota</taxon>
        <taxon>Sphingobacteriia</taxon>
        <taxon>Sphingobacteriales</taxon>
        <taxon>Sphingobacteriaceae</taxon>
        <taxon>Pedobacter</taxon>
    </lineage>
</organism>
<evidence type="ECO:0000313" key="2">
    <source>
        <dbReference type="Proteomes" id="UP000295499"/>
    </source>
</evidence>
<dbReference type="RefSeq" id="WP_133556576.1">
    <property type="nucleotide sequence ID" value="NZ_SNWM01000003.1"/>
</dbReference>
<dbReference type="AlphaFoldDB" id="A0A4R6IIL2"/>
<dbReference type="EMBL" id="SNWM01000003">
    <property type="protein sequence ID" value="TDO21797.1"/>
    <property type="molecule type" value="Genomic_DNA"/>
</dbReference>
<name>A0A4R6IIL2_9SPHI</name>
<accession>A0A4R6IIL2</accession>